<proteinExistence type="predicted"/>
<feature type="domain" description="AttH" evidence="2">
    <location>
        <begin position="74"/>
        <end position="263"/>
    </location>
</feature>
<evidence type="ECO:0000256" key="1">
    <source>
        <dbReference type="SAM" id="Phobius"/>
    </source>
</evidence>
<dbReference type="InterPro" id="IPR023374">
    <property type="entry name" value="AttH-like_dom_sf"/>
</dbReference>
<reference evidence="3 4" key="2">
    <citation type="journal article" date="2017" name="Antonie Van Leeuwenhoek">
        <title>Rhizobium rhizosphaerae sp. nov., a novel species isolated from rice rhizosphere.</title>
        <authorList>
            <person name="Zhao J.J."/>
            <person name="Zhang J."/>
            <person name="Zhang R.J."/>
            <person name="Zhang C.W."/>
            <person name="Yin H.Q."/>
            <person name="Zhang X.X."/>
        </authorList>
    </citation>
    <scope>NUCLEOTIDE SEQUENCE [LARGE SCALE GENOMIC DNA]</scope>
    <source>
        <strain evidence="3 4">ACAM 611</strain>
    </source>
</reference>
<name>H5TCT4_9ALTE</name>
<dbReference type="RefSeq" id="WP_006005929.1">
    <property type="nucleotide sequence ID" value="NZ_BAET01000022.1"/>
</dbReference>
<keyword evidence="4" id="KW-1185">Reference proteome</keyword>
<evidence type="ECO:0000313" key="3">
    <source>
        <dbReference type="EMBL" id="GAB56111.1"/>
    </source>
</evidence>
<dbReference type="SUPFAM" id="SSF159245">
    <property type="entry name" value="AttH-like"/>
    <property type="match status" value="1"/>
</dbReference>
<sequence>MVKLTRTTWLLFACALIILILIALFTYKPLVDEATSSIFGRNVYSADGQIGQVADPDYVINLPQDHGSHALFDIEWWYLTANLRDIEGNPYGLQWTLFRFRNPSAPVNNEASEISTWHNDQMFMAHASVHSLQDHWFSEKFARGGVGNAEVSSFPFTLAIDDWSWVNTINTSGLLPAALNFSAVGKSKQNSTITASLNLQQTGPFVLHGDNGYSIKSNAGHASHYYSAPFIDIAGKLVISTQGAPQKEVEVSGQAWFDQEWTSQLLDDNTLGWDWVSLHLDSGEKVMAFRMRLNDQKDYITGSYMDAAGKQTTLLPSDLDLRPVNTTIVREKEFPLKWRLSIPSKSIDITITSIKDDQYNDASIPYYEGMVRIEGSHRGEGFIELTGY</sequence>
<accession>H5TCT4</accession>
<gene>
    <name evidence="3" type="ORF">GPUN_1996</name>
</gene>
<keyword evidence="1" id="KW-0812">Transmembrane</keyword>
<reference evidence="3 4" key="1">
    <citation type="journal article" date="2012" name="J. Bacteriol.">
        <title>Genome sequence of proteorhodopsin-containing sea ice bacterium Glaciecola punicea ACAM 611T.</title>
        <authorList>
            <person name="Qin Q.-L."/>
            <person name="Xie B.-B."/>
            <person name="Shu Y.-L."/>
            <person name="Rong J.-C."/>
            <person name="Zhao D.-L."/>
            <person name="Zhang X.-Y."/>
            <person name="Chen X.-L."/>
            <person name="Zhou B.-C."/>
            <person name="Zhanga Y.-Z."/>
        </authorList>
    </citation>
    <scope>NUCLEOTIDE SEQUENCE [LARGE SCALE GENOMIC DNA]</scope>
    <source>
        <strain evidence="3 4">ACAM 611</strain>
    </source>
</reference>
<dbReference type="PANTHER" id="PTHR38591:SF1">
    <property type="entry name" value="BLL1000 PROTEIN"/>
    <property type="match status" value="1"/>
</dbReference>
<evidence type="ECO:0000259" key="2">
    <source>
        <dbReference type="Pfam" id="PF07143"/>
    </source>
</evidence>
<dbReference type="Pfam" id="PF07143">
    <property type="entry name" value="CrtC"/>
    <property type="match status" value="1"/>
</dbReference>
<organism evidence="3 4">
    <name type="scientific">Glaciecola punicea ACAM 611</name>
    <dbReference type="NCBI Taxonomy" id="1121923"/>
    <lineage>
        <taxon>Bacteria</taxon>
        <taxon>Pseudomonadati</taxon>
        <taxon>Pseudomonadota</taxon>
        <taxon>Gammaproteobacteria</taxon>
        <taxon>Alteromonadales</taxon>
        <taxon>Alteromonadaceae</taxon>
        <taxon>Glaciecola</taxon>
    </lineage>
</organism>
<dbReference type="InterPro" id="IPR010791">
    <property type="entry name" value="AttH_dom"/>
</dbReference>
<comment type="caution">
    <text evidence="3">The sequence shown here is derived from an EMBL/GenBank/DDBJ whole genome shotgun (WGS) entry which is preliminary data.</text>
</comment>
<dbReference type="Proteomes" id="UP000053586">
    <property type="component" value="Unassembled WGS sequence"/>
</dbReference>
<keyword evidence="1" id="KW-1133">Transmembrane helix</keyword>
<dbReference type="eggNOG" id="COG5621">
    <property type="taxonomic scope" value="Bacteria"/>
</dbReference>
<dbReference type="Pfam" id="PF17186">
    <property type="entry name" value="Lipocalin_9"/>
    <property type="match status" value="1"/>
</dbReference>
<keyword evidence="1" id="KW-0472">Membrane</keyword>
<dbReference type="PANTHER" id="PTHR38591">
    <property type="entry name" value="HYDROLASE"/>
    <property type="match status" value="1"/>
</dbReference>
<feature type="transmembrane region" description="Helical" evidence="1">
    <location>
        <begin position="7"/>
        <end position="27"/>
    </location>
</feature>
<dbReference type="STRING" id="56804.BAE46_11455"/>
<dbReference type="EMBL" id="BAET01000022">
    <property type="protein sequence ID" value="GAB56111.1"/>
    <property type="molecule type" value="Genomic_DNA"/>
</dbReference>
<evidence type="ECO:0000313" key="4">
    <source>
        <dbReference type="Proteomes" id="UP000053586"/>
    </source>
</evidence>
<dbReference type="AlphaFoldDB" id="H5TCT4"/>
<dbReference type="OrthoDB" id="9770826at2"/>
<dbReference type="Gene3D" id="2.40.370.10">
    <property type="entry name" value="AttH-like domain"/>
    <property type="match status" value="2"/>
</dbReference>
<protein>
    <recommendedName>
        <fullName evidence="2">AttH domain-containing protein</fullName>
    </recommendedName>
</protein>